<dbReference type="InterPro" id="IPR012675">
    <property type="entry name" value="Beta-grasp_dom_sf"/>
</dbReference>
<dbReference type="GO" id="GO:0046872">
    <property type="term" value="F:metal ion binding"/>
    <property type="evidence" value="ECO:0007669"/>
    <property type="project" value="UniProtKB-KW"/>
</dbReference>
<comment type="subcellular location">
    <subcellularLocation>
        <location evidence="2">Plastid</location>
        <location evidence="2">Chloroplast</location>
    </subcellularLocation>
</comment>
<evidence type="ECO:0000256" key="1">
    <source>
        <dbReference type="ARBA" id="ARBA00003532"/>
    </source>
</evidence>
<dbReference type="GO" id="GO:0051537">
    <property type="term" value="F:2 iron, 2 sulfur cluster binding"/>
    <property type="evidence" value="ECO:0007669"/>
    <property type="project" value="UniProtKB-KW"/>
</dbReference>
<evidence type="ECO:0000256" key="7">
    <source>
        <dbReference type="ARBA" id="ARBA00022982"/>
    </source>
</evidence>
<dbReference type="InterPro" id="IPR036010">
    <property type="entry name" value="2Fe-2S_ferredoxin-like_sf"/>
</dbReference>
<name>A0AAV5JMM0_9ROSI</name>
<proteinExistence type="inferred from homology"/>
<evidence type="ECO:0000256" key="8">
    <source>
        <dbReference type="ARBA" id="ARBA00023004"/>
    </source>
</evidence>
<comment type="similarity">
    <text evidence="3">Belongs to the 2Fe2S plant-type ferredoxin family.</text>
</comment>
<evidence type="ECO:0000256" key="10">
    <source>
        <dbReference type="ARBA" id="ARBA00034078"/>
    </source>
</evidence>
<dbReference type="PROSITE" id="PS51085">
    <property type="entry name" value="2FE2S_FER_2"/>
    <property type="match status" value="1"/>
</dbReference>
<evidence type="ECO:0000256" key="2">
    <source>
        <dbReference type="ARBA" id="ARBA00004229"/>
    </source>
</evidence>
<dbReference type="Pfam" id="PF00111">
    <property type="entry name" value="Fer2"/>
    <property type="match status" value="1"/>
</dbReference>
<dbReference type="CDD" id="cd00207">
    <property type="entry name" value="fer2"/>
    <property type="match status" value="1"/>
</dbReference>
<comment type="cofactor">
    <cofactor evidence="10">
        <name>[2Fe-2S] cluster</name>
        <dbReference type="ChEBI" id="CHEBI:190135"/>
    </cofactor>
</comment>
<evidence type="ECO:0000256" key="3">
    <source>
        <dbReference type="ARBA" id="ARBA00007874"/>
    </source>
</evidence>
<dbReference type="EMBL" id="BPVZ01000035">
    <property type="protein sequence ID" value="GKV12015.1"/>
    <property type="molecule type" value="Genomic_DNA"/>
</dbReference>
<dbReference type="PANTHER" id="PTHR43112">
    <property type="entry name" value="FERREDOXIN"/>
    <property type="match status" value="1"/>
</dbReference>
<keyword evidence="6" id="KW-0479">Metal-binding</keyword>
<feature type="domain" description="2Fe-2S ferredoxin-type" evidence="11">
    <location>
        <begin position="51"/>
        <end position="142"/>
    </location>
</feature>
<keyword evidence="9" id="KW-0411">Iron-sulfur</keyword>
<comment type="caution">
    <text evidence="12">The sequence shown here is derived from an EMBL/GenBank/DDBJ whole genome shotgun (WGS) entry which is preliminary data.</text>
</comment>
<organism evidence="12 13">
    <name type="scientific">Rubroshorea leprosula</name>
    <dbReference type="NCBI Taxonomy" id="152421"/>
    <lineage>
        <taxon>Eukaryota</taxon>
        <taxon>Viridiplantae</taxon>
        <taxon>Streptophyta</taxon>
        <taxon>Embryophyta</taxon>
        <taxon>Tracheophyta</taxon>
        <taxon>Spermatophyta</taxon>
        <taxon>Magnoliopsida</taxon>
        <taxon>eudicotyledons</taxon>
        <taxon>Gunneridae</taxon>
        <taxon>Pentapetalae</taxon>
        <taxon>rosids</taxon>
        <taxon>malvids</taxon>
        <taxon>Malvales</taxon>
        <taxon>Dipterocarpaceae</taxon>
        <taxon>Rubroshorea</taxon>
    </lineage>
</organism>
<evidence type="ECO:0000256" key="5">
    <source>
        <dbReference type="ARBA" id="ARBA00022714"/>
    </source>
</evidence>
<dbReference type="SUPFAM" id="SSF54292">
    <property type="entry name" value="2Fe-2S ferredoxin-like"/>
    <property type="match status" value="1"/>
</dbReference>
<accession>A0AAV5JMM0</accession>
<evidence type="ECO:0000256" key="9">
    <source>
        <dbReference type="ARBA" id="ARBA00023014"/>
    </source>
</evidence>
<keyword evidence="4" id="KW-0813">Transport</keyword>
<sequence>MASIASLAPVISTSFIVFGQPATVVCSFRKVGQAWFGLKPQRGVHLCKSTHKVTVITSDGPHEFQCPDDKAIHSEAGKNKIFLGGGCLKGNCYGCAGQITNGGEVHQPKAVKLNDEQKDKHWVLTCVAYPRSDVVIDTTKQVPV</sequence>
<evidence type="ECO:0000259" key="11">
    <source>
        <dbReference type="PROSITE" id="PS51085"/>
    </source>
</evidence>
<dbReference type="Gene3D" id="3.10.20.30">
    <property type="match status" value="1"/>
</dbReference>
<comment type="function">
    <text evidence="1">Ferredoxins are iron-sulfur proteins that transfer electrons in a wide variety of metabolic reactions.</text>
</comment>
<keyword evidence="5" id="KW-0001">2Fe-2S</keyword>
<keyword evidence="8" id="KW-0408">Iron</keyword>
<keyword evidence="13" id="KW-1185">Reference proteome</keyword>
<evidence type="ECO:0000256" key="4">
    <source>
        <dbReference type="ARBA" id="ARBA00022448"/>
    </source>
</evidence>
<dbReference type="Proteomes" id="UP001054252">
    <property type="component" value="Unassembled WGS sequence"/>
</dbReference>
<reference evidence="12 13" key="1">
    <citation type="journal article" date="2021" name="Commun. Biol.">
        <title>The genome of Shorea leprosula (Dipterocarpaceae) highlights the ecological relevance of drought in aseasonal tropical rainforests.</title>
        <authorList>
            <person name="Ng K.K.S."/>
            <person name="Kobayashi M.J."/>
            <person name="Fawcett J.A."/>
            <person name="Hatakeyama M."/>
            <person name="Paape T."/>
            <person name="Ng C.H."/>
            <person name="Ang C.C."/>
            <person name="Tnah L.H."/>
            <person name="Lee C.T."/>
            <person name="Nishiyama T."/>
            <person name="Sese J."/>
            <person name="O'Brien M.J."/>
            <person name="Copetti D."/>
            <person name="Mohd Noor M.I."/>
            <person name="Ong R.C."/>
            <person name="Putra M."/>
            <person name="Sireger I.Z."/>
            <person name="Indrioko S."/>
            <person name="Kosugi Y."/>
            <person name="Izuno A."/>
            <person name="Isagi Y."/>
            <person name="Lee S.L."/>
            <person name="Shimizu K.K."/>
        </authorList>
    </citation>
    <scope>NUCLEOTIDE SEQUENCE [LARGE SCALE GENOMIC DNA]</scope>
    <source>
        <strain evidence="12">214</strain>
    </source>
</reference>
<dbReference type="AlphaFoldDB" id="A0AAV5JMM0"/>
<keyword evidence="7" id="KW-0249">Electron transport</keyword>
<gene>
    <name evidence="12" type="ORF">SLEP1_g23221</name>
</gene>
<evidence type="ECO:0000256" key="6">
    <source>
        <dbReference type="ARBA" id="ARBA00022723"/>
    </source>
</evidence>
<dbReference type="GO" id="GO:0009570">
    <property type="term" value="C:chloroplast stroma"/>
    <property type="evidence" value="ECO:0007669"/>
    <property type="project" value="TreeGrafter"/>
</dbReference>
<dbReference type="InterPro" id="IPR001041">
    <property type="entry name" value="2Fe-2S_ferredoxin-type"/>
</dbReference>
<evidence type="ECO:0000313" key="12">
    <source>
        <dbReference type="EMBL" id="GKV12015.1"/>
    </source>
</evidence>
<evidence type="ECO:0000313" key="13">
    <source>
        <dbReference type="Proteomes" id="UP001054252"/>
    </source>
</evidence>
<protein>
    <recommendedName>
        <fullName evidence="11">2Fe-2S ferredoxin-type domain-containing protein</fullName>
    </recommendedName>
</protein>
<dbReference type="PANTHER" id="PTHR43112:SF3">
    <property type="entry name" value="FERREDOXIN-2, CHLOROPLASTIC"/>
    <property type="match status" value="1"/>
</dbReference>